<accession>A0A8S5NZQ9</accession>
<protein>
    <recommendedName>
        <fullName evidence="2">Tail fiber protein</fullName>
    </recommendedName>
</protein>
<evidence type="ECO:0008006" key="2">
    <source>
        <dbReference type="Google" id="ProtNLM"/>
    </source>
</evidence>
<organism evidence="1">
    <name type="scientific">Siphoviridae sp. ctNU74</name>
    <dbReference type="NCBI Taxonomy" id="2825471"/>
    <lineage>
        <taxon>Viruses</taxon>
        <taxon>Duplodnaviria</taxon>
        <taxon>Heunggongvirae</taxon>
        <taxon>Uroviricota</taxon>
        <taxon>Caudoviricetes</taxon>
    </lineage>
</organism>
<dbReference type="EMBL" id="BK015285">
    <property type="protein sequence ID" value="DAD99443.1"/>
    <property type="molecule type" value="Genomic_DNA"/>
</dbReference>
<proteinExistence type="predicted"/>
<name>A0A8S5NZQ9_9CAUD</name>
<reference evidence="1" key="1">
    <citation type="journal article" date="2021" name="Proc. Natl. Acad. Sci. U.S.A.">
        <title>A Catalog of Tens of Thousands of Viruses from Human Metagenomes Reveals Hidden Associations with Chronic Diseases.</title>
        <authorList>
            <person name="Tisza M.J."/>
            <person name="Buck C.B."/>
        </authorList>
    </citation>
    <scope>NUCLEOTIDE SEQUENCE</scope>
    <source>
        <strain evidence="1">CtNU74</strain>
    </source>
</reference>
<sequence length="221" mass="24612">MKYFYNKYISGKIANDIQKVDEKIGTLSQLTTEVKTNIVAVINSVKREIGNITQLTTTTKTNIVAAINSVKTELENAVTKSMMSNQQTNSTNKVPTSALVYTMQQEITKLNNNEKWSGWSSLGSAIGINFYYRYNAQLVEIRYDGTLEKGKGITGQSIGYAFGKIPPAYKPKYNIMHSIPSTSSKSLMVRLYPGTEQYSVTSQDTITTQTEYVCGCIVYGR</sequence>
<evidence type="ECO:0000313" key="1">
    <source>
        <dbReference type="EMBL" id="DAD99443.1"/>
    </source>
</evidence>